<proteinExistence type="predicted"/>
<name>A0A9P4KCF0_9PLEO</name>
<comment type="caution">
    <text evidence="1">The sequence shown here is derived from an EMBL/GenBank/DDBJ whole genome shotgun (WGS) entry which is preliminary data.</text>
</comment>
<dbReference type="EMBL" id="ML986611">
    <property type="protein sequence ID" value="KAF2265098.1"/>
    <property type="molecule type" value="Genomic_DNA"/>
</dbReference>
<dbReference type="AlphaFoldDB" id="A0A9P4KCF0"/>
<dbReference type="OrthoDB" id="6359816at2759"/>
<gene>
    <name evidence="1" type="ORF">CC78DRAFT_579785</name>
</gene>
<evidence type="ECO:0000313" key="1">
    <source>
        <dbReference type="EMBL" id="KAF2265098.1"/>
    </source>
</evidence>
<evidence type="ECO:0000313" key="2">
    <source>
        <dbReference type="Proteomes" id="UP000800093"/>
    </source>
</evidence>
<dbReference type="Proteomes" id="UP000800093">
    <property type="component" value="Unassembled WGS sequence"/>
</dbReference>
<reference evidence="2" key="1">
    <citation type="journal article" date="2020" name="Stud. Mycol.">
        <title>101 Dothideomycetes genomes: A test case for predicting lifestyles and emergence of pathogens.</title>
        <authorList>
            <person name="Haridas S."/>
            <person name="Albert R."/>
            <person name="Binder M."/>
            <person name="Bloem J."/>
            <person name="LaButti K."/>
            <person name="Salamov A."/>
            <person name="Andreopoulos B."/>
            <person name="Baker S."/>
            <person name="Barry K."/>
            <person name="Bills G."/>
            <person name="Bluhm B."/>
            <person name="Cannon C."/>
            <person name="Castanera R."/>
            <person name="Culley D."/>
            <person name="Daum C."/>
            <person name="Ezra D."/>
            <person name="Gonzalez J."/>
            <person name="Henrissat B."/>
            <person name="Kuo A."/>
            <person name="Liang C."/>
            <person name="Lipzen A."/>
            <person name="Lutzoni F."/>
            <person name="Magnuson J."/>
            <person name="Mondo S."/>
            <person name="Nolan M."/>
            <person name="Ohm R."/>
            <person name="Pangilinan J."/>
            <person name="Park H.-J."/>
            <person name="Ramirez L."/>
            <person name="Alfaro M."/>
            <person name="Sun H."/>
            <person name="Tritt A."/>
            <person name="Yoshinaga Y."/>
            <person name="Zwiers L.-H."/>
            <person name="Turgeon B."/>
            <person name="Goodwin S."/>
            <person name="Spatafora J."/>
            <person name="Crous P."/>
            <person name="Grigoriev I."/>
        </authorList>
    </citation>
    <scope>NUCLEOTIDE SEQUENCE [LARGE SCALE GENOMIC DNA]</scope>
    <source>
        <strain evidence="2">CBS 304.66</strain>
    </source>
</reference>
<keyword evidence="2" id="KW-1185">Reference proteome</keyword>
<organism evidence="1 2">
    <name type="scientific">Lojkania enalia</name>
    <dbReference type="NCBI Taxonomy" id="147567"/>
    <lineage>
        <taxon>Eukaryota</taxon>
        <taxon>Fungi</taxon>
        <taxon>Dikarya</taxon>
        <taxon>Ascomycota</taxon>
        <taxon>Pezizomycotina</taxon>
        <taxon>Dothideomycetes</taxon>
        <taxon>Pleosporomycetidae</taxon>
        <taxon>Pleosporales</taxon>
        <taxon>Pleosporales incertae sedis</taxon>
        <taxon>Lojkania</taxon>
    </lineage>
</organism>
<accession>A0A9P4KCF0</accession>
<protein>
    <submittedName>
        <fullName evidence="1">Uncharacterized protein</fullName>
    </submittedName>
</protein>
<sequence length="202" mass="22454">MTEAYSQHLLEVMKGPLSSGELSDLTITAIDFPIGKVCEDSTINLPDDEPVIMSLMKFIPISSFDYRTQLTSVSPSDFRTHASQRRFPAAYSFPSVLIILAAPHVTTAASTSVKGVAPTIPSTLTIKSITRSHVHLFRYMPFEHVYTTTPDSDMELREITTYIIPKHTDSLVENQEVEDLMMTHKGLAVGLVNTCNKRSAYE</sequence>